<evidence type="ECO:0000313" key="3">
    <source>
        <dbReference type="Proteomes" id="UP001320209"/>
    </source>
</evidence>
<dbReference type="SUPFAM" id="SSF51344">
    <property type="entry name" value="Epsilon subunit of F1F0-ATP synthase N-terminal domain"/>
    <property type="match status" value="1"/>
</dbReference>
<keyword evidence="1" id="KW-0066">ATP synthesis</keyword>
<dbReference type="Gene3D" id="2.60.15.10">
    <property type="entry name" value="F0F1 ATP synthase delta/epsilon subunit, N-terminal"/>
    <property type="match status" value="1"/>
</dbReference>
<protein>
    <submittedName>
        <fullName evidence="2">Uncharacterized protein</fullName>
    </submittedName>
</protein>
<gene>
    <name evidence="2" type="ORF">HYD_2550</name>
</gene>
<dbReference type="RefSeq" id="WP_236865572.1">
    <property type="nucleotide sequence ID" value="NZ_AP025225.1"/>
</dbReference>
<dbReference type="InterPro" id="IPR036771">
    <property type="entry name" value="ATPsynth_dsu/esu_N"/>
</dbReference>
<evidence type="ECO:0000313" key="2">
    <source>
        <dbReference type="EMBL" id="BDB96122.1"/>
    </source>
</evidence>
<accession>A0ABM7V8M6</accession>
<name>A0ABM7V8M6_9PROT</name>
<reference evidence="2" key="1">
    <citation type="submission" date="2021-10" db="EMBL/GenBank/DDBJ databases">
        <title>Genome Sequence of The Candidatus Hydrogeosomobacter endosymbioticus, an Intracellular Bacterial Symbiont of the Anaerobic Ciliate GW7.</title>
        <authorList>
            <person name="Shiohama Y."/>
            <person name="Shinzato N."/>
        </authorList>
    </citation>
    <scope>NUCLEOTIDE SEQUENCE [LARGE SCALE GENOMIC DNA]</scope>
    <source>
        <strain evidence="2">200920</strain>
    </source>
</reference>
<sequence>MMIGAKSGNNESFSNASAAERLDGLEPGVLSCRIISFNSDVSIDSVKSVTFKSLSEGVTCIMFGHFPYMTTVEAGDILFTTAEKKHTTITSGDGVCFTDGKKVIIVY</sequence>
<dbReference type="Proteomes" id="UP001320209">
    <property type="component" value="Chromosome"/>
</dbReference>
<keyword evidence="1" id="KW-0139">CF(1)</keyword>
<proteinExistence type="predicted"/>
<keyword evidence="3" id="KW-1185">Reference proteome</keyword>
<dbReference type="EMBL" id="AP025225">
    <property type="protein sequence ID" value="BDB96122.1"/>
    <property type="molecule type" value="Genomic_DNA"/>
</dbReference>
<evidence type="ECO:0000256" key="1">
    <source>
        <dbReference type="ARBA" id="ARBA00023196"/>
    </source>
</evidence>
<organism evidence="2 3">
    <name type="scientific">Candidatus Hydrogenosomobacter endosymbioticus</name>
    <dbReference type="NCBI Taxonomy" id="2558174"/>
    <lineage>
        <taxon>Bacteria</taxon>
        <taxon>Pseudomonadati</taxon>
        <taxon>Pseudomonadota</taxon>
        <taxon>Alphaproteobacteria</taxon>
        <taxon>Holosporales</taxon>
        <taxon>Holosporaceae</taxon>
        <taxon>Candidatus Hydrogenosomobacter</taxon>
    </lineage>
</organism>